<feature type="disulfide bond" evidence="1">
    <location>
        <begin position="287"/>
        <end position="321"/>
    </location>
</feature>
<dbReference type="SUPFAM" id="SSF100895">
    <property type="entry name" value="Kazal-type serine protease inhibitors"/>
    <property type="match status" value="1"/>
</dbReference>
<dbReference type="Pfam" id="PF01549">
    <property type="entry name" value="ShK"/>
    <property type="match status" value="4"/>
</dbReference>
<organism evidence="5 6">
    <name type="scientific">Clytia hemisphaerica</name>
    <dbReference type="NCBI Taxonomy" id="252671"/>
    <lineage>
        <taxon>Eukaryota</taxon>
        <taxon>Metazoa</taxon>
        <taxon>Cnidaria</taxon>
        <taxon>Hydrozoa</taxon>
        <taxon>Hydroidolina</taxon>
        <taxon>Leptothecata</taxon>
        <taxon>Obeliida</taxon>
        <taxon>Clytiidae</taxon>
        <taxon>Clytia</taxon>
    </lineage>
</organism>
<dbReference type="Gene3D" id="3.30.60.30">
    <property type="match status" value="1"/>
</dbReference>
<keyword evidence="1" id="KW-1015">Disulfide bond</keyword>
<feature type="domain" description="Kazal-like" evidence="3">
    <location>
        <begin position="147"/>
        <end position="199"/>
    </location>
</feature>
<dbReference type="Proteomes" id="UP000594262">
    <property type="component" value="Unplaced"/>
</dbReference>
<feature type="chain" id="PRO_5029775637" evidence="2">
    <location>
        <begin position="26"/>
        <end position="347"/>
    </location>
</feature>
<dbReference type="PANTHER" id="PTHR21724">
    <property type="entry name" value="SHKT DOMAIN-CONTAINING PROTEIN"/>
    <property type="match status" value="1"/>
</dbReference>
<protein>
    <submittedName>
        <fullName evidence="5">Uncharacterized protein</fullName>
    </submittedName>
</protein>
<name>A0A7M5TVA7_9CNID</name>
<dbReference type="AlphaFoldDB" id="A0A7M5TVA7"/>
<dbReference type="Pfam" id="PF07648">
    <property type="entry name" value="Kazal_2"/>
    <property type="match status" value="1"/>
</dbReference>
<dbReference type="InterPro" id="IPR036058">
    <property type="entry name" value="Kazal_dom_sf"/>
</dbReference>
<reference evidence="5" key="1">
    <citation type="submission" date="2021-01" db="UniProtKB">
        <authorList>
            <consortium name="EnsemblMetazoa"/>
        </authorList>
    </citation>
    <scope>IDENTIFICATION</scope>
</reference>
<accession>A0A7M5TVA7</accession>
<keyword evidence="6" id="KW-1185">Reference proteome</keyword>
<dbReference type="PROSITE" id="PS51670">
    <property type="entry name" value="SHKT"/>
    <property type="match status" value="4"/>
</dbReference>
<keyword evidence="2" id="KW-0732">Signal</keyword>
<evidence type="ECO:0000313" key="6">
    <source>
        <dbReference type="Proteomes" id="UP000594262"/>
    </source>
</evidence>
<evidence type="ECO:0000256" key="1">
    <source>
        <dbReference type="PROSITE-ProRule" id="PRU01005"/>
    </source>
</evidence>
<dbReference type="Gene3D" id="1.10.10.1940">
    <property type="match status" value="3"/>
</dbReference>
<dbReference type="SMART" id="SM00280">
    <property type="entry name" value="KAZAL"/>
    <property type="match status" value="1"/>
</dbReference>
<comment type="caution">
    <text evidence="1">Lacks conserved residue(s) required for the propagation of feature annotation.</text>
</comment>
<feature type="domain" description="ShKT" evidence="4">
    <location>
        <begin position="34"/>
        <end position="72"/>
    </location>
</feature>
<dbReference type="OrthoDB" id="5988724at2759"/>
<feature type="signal peptide" evidence="2">
    <location>
        <begin position="1"/>
        <end position="25"/>
    </location>
</feature>
<feature type="domain" description="ShKT" evidence="4">
    <location>
        <begin position="83"/>
        <end position="119"/>
    </location>
</feature>
<evidence type="ECO:0000259" key="3">
    <source>
        <dbReference type="PROSITE" id="PS51465"/>
    </source>
</evidence>
<dbReference type="CDD" id="cd00104">
    <property type="entry name" value="KAZAL_FS"/>
    <property type="match status" value="1"/>
</dbReference>
<evidence type="ECO:0000256" key="2">
    <source>
        <dbReference type="SAM" id="SignalP"/>
    </source>
</evidence>
<evidence type="ECO:0000313" key="5">
    <source>
        <dbReference type="EnsemblMetazoa" id="CLYHEMP002445.1"/>
    </source>
</evidence>
<dbReference type="SMART" id="SM00254">
    <property type="entry name" value="ShKT"/>
    <property type="match status" value="4"/>
</dbReference>
<dbReference type="FunFam" id="3.30.60.30:FF:000024">
    <property type="entry name" value="Transmembrane agrin"/>
    <property type="match status" value="1"/>
</dbReference>
<dbReference type="PANTHER" id="PTHR21724:SF109">
    <property type="entry name" value="SHKT DOMAIN-CONTAINING PROTEIN"/>
    <property type="match status" value="1"/>
</dbReference>
<proteinExistence type="predicted"/>
<sequence>MAGSKGVYLLVLLGFICFGAQQTHARRHWDRRFCRDEQSYANCNFWNKMGLCKVKAYFEHLAKACPKTCNLCTWGLEKSVDDCKDKDLVNHCEFLRDNGACQTHANIMAERCPRTCKLCDAAPKCSKAKCKFNEICVLDGDRNAQCICPRYCVNKEEYRKLGRVCGSDGKTYKDFCHMQHHACREDNNVTVTKYGYCEGDEPCEDAKVESEHGMCKAWKEAGFCEKKIYDFQMRKYCKRTCGHCDKGKAAASKLRGECDDKKKSPYGCCWDLSFRRNPKSPKQCPSCRDHYKFCGKFIDQCNTVKNMAIMKEKCPVTCGFCTPEKKRVVELIVVGSEFTESHKHLTN</sequence>
<dbReference type="PROSITE" id="PS51465">
    <property type="entry name" value="KAZAL_2"/>
    <property type="match status" value="1"/>
</dbReference>
<evidence type="ECO:0000259" key="4">
    <source>
        <dbReference type="PROSITE" id="PS51670"/>
    </source>
</evidence>
<dbReference type="EnsemblMetazoa" id="CLYHEMT002445.1">
    <property type="protein sequence ID" value="CLYHEMP002445.1"/>
    <property type="gene ID" value="CLYHEMG002445"/>
</dbReference>
<dbReference type="InterPro" id="IPR002350">
    <property type="entry name" value="Kazal_dom"/>
</dbReference>
<feature type="domain" description="ShKT" evidence="4">
    <location>
        <begin position="206"/>
        <end position="244"/>
    </location>
</feature>
<dbReference type="InterPro" id="IPR003582">
    <property type="entry name" value="ShKT_dom"/>
</dbReference>
<feature type="domain" description="ShKT" evidence="4">
    <location>
        <begin position="287"/>
        <end position="321"/>
    </location>
</feature>
<dbReference type="Gene3D" id="1.10.10.1870">
    <property type="entry name" value="ShTK domain-like"/>
    <property type="match status" value="1"/>
</dbReference>